<sequence length="524" mass="59794">MRLTLVFLVLSLLHNGIALNILGIVSVPLRSHYMAFQTFFRELAARGHNVTVINNFPDTRNTSNLRFVNLNQQLLTNITSLEMYENINPTFLHWRNFYNFLSYTPRIVRQDCENLFTNVNAKKHLAEGNKYDVVFVELFTSDCALVYAADNFEDTPIIGLTSHVLLPHTYTALGLPFRVAADSFFFSKGGPNPSLLTKVEVAVMKLCLDLFDRLVNHRIINEVFQKHTRKASLDVESIAKDRMNMVFAYQHYSMTGARLLAPQLLEIGGLHITQPKPVSKDIQEFLSNAKHGAIYVSFGSNLNISRMSPRMLQNFLTAFTKVPQKFLIKWENDTFPSGHDNILTKKWFPQFDVLCHPKIAGFISHGGMLSSSEAIHCGKPMVTIPFFGDQFDNSASLSEIGFAKTLLFASITSEILANAISEITSPEMQQNARRVFNLWHDRPLPVMDSAIYWTEYVARQRNAPPSLPSKHTTWFEFLLIDVICIFALLLFIVVWLCVAIWKLMKKVFSVLLRKLFCKNKVKKQ</sequence>
<evidence type="ECO:0000256" key="4">
    <source>
        <dbReference type="RuleBase" id="RU003718"/>
    </source>
</evidence>
<dbReference type="CDD" id="cd03784">
    <property type="entry name" value="GT1_Gtf-like"/>
    <property type="match status" value="1"/>
</dbReference>
<keyword evidence="5" id="KW-0812">Transmembrane</keyword>
<dbReference type="InterPro" id="IPR050271">
    <property type="entry name" value="UDP-glycosyltransferase"/>
</dbReference>
<accession>A0A9N9QUJ0</accession>
<dbReference type="InterPro" id="IPR002213">
    <property type="entry name" value="UDP_glucos_trans"/>
</dbReference>
<feature type="transmembrane region" description="Helical" evidence="5">
    <location>
        <begin position="474"/>
        <end position="504"/>
    </location>
</feature>
<evidence type="ECO:0000256" key="3">
    <source>
        <dbReference type="ARBA" id="ARBA00022679"/>
    </source>
</evidence>
<feature type="chain" id="PRO_5040546086" description="UDP-glucuronosyltransferase" evidence="5">
    <location>
        <begin position="19"/>
        <end position="524"/>
    </location>
</feature>
<evidence type="ECO:0000256" key="5">
    <source>
        <dbReference type="RuleBase" id="RU362059"/>
    </source>
</evidence>
<evidence type="ECO:0000256" key="2">
    <source>
        <dbReference type="ARBA" id="ARBA00022676"/>
    </source>
</evidence>
<reference evidence="6" key="1">
    <citation type="submission" date="2021-12" db="EMBL/GenBank/DDBJ databases">
        <authorList>
            <person name="King R."/>
        </authorList>
    </citation>
    <scope>NUCLEOTIDE SEQUENCE</scope>
</reference>
<evidence type="ECO:0000256" key="1">
    <source>
        <dbReference type="ARBA" id="ARBA00009995"/>
    </source>
</evidence>
<dbReference type="InterPro" id="IPR035595">
    <property type="entry name" value="UDP_glycos_trans_CS"/>
</dbReference>
<reference evidence="6" key="2">
    <citation type="submission" date="2022-10" db="EMBL/GenBank/DDBJ databases">
        <authorList>
            <consortium name="ENA_rothamsted_submissions"/>
            <consortium name="culmorum"/>
            <person name="King R."/>
        </authorList>
    </citation>
    <scope>NUCLEOTIDE SEQUENCE</scope>
</reference>
<dbReference type="FunFam" id="3.40.50.2000:FF:000050">
    <property type="entry name" value="UDP-glucuronosyltransferase"/>
    <property type="match status" value="1"/>
</dbReference>
<gene>
    <name evidence="6" type="ORF">DIATSA_LOCUS1727</name>
</gene>
<organism evidence="6 7">
    <name type="scientific">Diatraea saccharalis</name>
    <name type="common">sugarcane borer</name>
    <dbReference type="NCBI Taxonomy" id="40085"/>
    <lineage>
        <taxon>Eukaryota</taxon>
        <taxon>Metazoa</taxon>
        <taxon>Ecdysozoa</taxon>
        <taxon>Arthropoda</taxon>
        <taxon>Hexapoda</taxon>
        <taxon>Insecta</taxon>
        <taxon>Pterygota</taxon>
        <taxon>Neoptera</taxon>
        <taxon>Endopterygota</taxon>
        <taxon>Lepidoptera</taxon>
        <taxon>Glossata</taxon>
        <taxon>Ditrysia</taxon>
        <taxon>Pyraloidea</taxon>
        <taxon>Crambidae</taxon>
        <taxon>Crambinae</taxon>
        <taxon>Diatraea</taxon>
    </lineage>
</organism>
<dbReference type="GO" id="GO:0015020">
    <property type="term" value="F:glucuronosyltransferase activity"/>
    <property type="evidence" value="ECO:0007669"/>
    <property type="project" value="UniProtKB-EC"/>
</dbReference>
<protein>
    <recommendedName>
        <fullName evidence="5">UDP-glucuronosyltransferase</fullName>
        <ecNumber evidence="5">2.4.1.17</ecNumber>
    </recommendedName>
</protein>
<keyword evidence="3 4" id="KW-0808">Transferase</keyword>
<evidence type="ECO:0000313" key="7">
    <source>
        <dbReference type="Proteomes" id="UP001153714"/>
    </source>
</evidence>
<keyword evidence="5" id="KW-0472">Membrane</keyword>
<comment type="similarity">
    <text evidence="1 4">Belongs to the UDP-glycosyltransferase family.</text>
</comment>
<keyword evidence="7" id="KW-1185">Reference proteome</keyword>
<comment type="subcellular location">
    <subcellularLocation>
        <location evidence="5">Membrane</location>
        <topology evidence="5">Single-pass membrane protein</topology>
    </subcellularLocation>
</comment>
<evidence type="ECO:0000313" key="6">
    <source>
        <dbReference type="EMBL" id="CAG9783563.1"/>
    </source>
</evidence>
<dbReference type="EMBL" id="OU893342">
    <property type="protein sequence ID" value="CAG9783563.1"/>
    <property type="molecule type" value="Genomic_DNA"/>
</dbReference>
<dbReference type="OrthoDB" id="5835829at2759"/>
<keyword evidence="5" id="KW-1133">Transmembrane helix</keyword>
<dbReference type="GO" id="GO:0016020">
    <property type="term" value="C:membrane"/>
    <property type="evidence" value="ECO:0007669"/>
    <property type="project" value="UniProtKB-SubCell"/>
</dbReference>
<feature type="signal peptide" evidence="5">
    <location>
        <begin position="1"/>
        <end position="18"/>
    </location>
</feature>
<keyword evidence="5" id="KW-0732">Signal</keyword>
<dbReference type="Proteomes" id="UP001153714">
    <property type="component" value="Chromosome 11"/>
</dbReference>
<comment type="catalytic activity">
    <reaction evidence="5">
        <text>glucuronate acceptor + UDP-alpha-D-glucuronate = acceptor beta-D-glucuronoside + UDP + H(+)</text>
        <dbReference type="Rhea" id="RHEA:21032"/>
        <dbReference type="ChEBI" id="CHEBI:15378"/>
        <dbReference type="ChEBI" id="CHEBI:58052"/>
        <dbReference type="ChEBI" id="CHEBI:58223"/>
        <dbReference type="ChEBI" id="CHEBI:132367"/>
        <dbReference type="ChEBI" id="CHEBI:132368"/>
        <dbReference type="EC" id="2.4.1.17"/>
    </reaction>
</comment>
<proteinExistence type="inferred from homology"/>
<dbReference type="PANTHER" id="PTHR48043:SF145">
    <property type="entry name" value="FI06409P-RELATED"/>
    <property type="match status" value="1"/>
</dbReference>
<dbReference type="PANTHER" id="PTHR48043">
    <property type="entry name" value="EG:EG0003.4 PROTEIN-RELATED"/>
    <property type="match status" value="1"/>
</dbReference>
<dbReference type="EC" id="2.4.1.17" evidence="5"/>
<dbReference type="AlphaFoldDB" id="A0A9N9QUJ0"/>
<dbReference type="PROSITE" id="PS00375">
    <property type="entry name" value="UDPGT"/>
    <property type="match status" value="1"/>
</dbReference>
<dbReference type="Pfam" id="PF00201">
    <property type="entry name" value="UDPGT"/>
    <property type="match status" value="1"/>
</dbReference>
<keyword evidence="2 4" id="KW-0328">Glycosyltransferase</keyword>
<dbReference type="Gene3D" id="3.40.50.2000">
    <property type="entry name" value="Glycogen Phosphorylase B"/>
    <property type="match status" value="1"/>
</dbReference>
<dbReference type="SUPFAM" id="SSF53756">
    <property type="entry name" value="UDP-Glycosyltransferase/glycogen phosphorylase"/>
    <property type="match status" value="1"/>
</dbReference>
<name>A0A9N9QUJ0_9NEOP</name>